<feature type="transmembrane region" description="Helical" evidence="1">
    <location>
        <begin position="74"/>
        <end position="93"/>
    </location>
</feature>
<proteinExistence type="predicted"/>
<keyword evidence="1" id="KW-0472">Membrane</keyword>
<keyword evidence="3" id="KW-1185">Reference proteome</keyword>
<dbReference type="Pfam" id="PF20556">
    <property type="entry name" value="DUF6768"/>
    <property type="match status" value="1"/>
</dbReference>
<dbReference type="EMBL" id="JAEANY010000002">
    <property type="protein sequence ID" value="MBH5322056.1"/>
    <property type="molecule type" value="Genomic_DNA"/>
</dbReference>
<evidence type="ECO:0000313" key="2">
    <source>
        <dbReference type="EMBL" id="MBH5322056.1"/>
    </source>
</evidence>
<evidence type="ECO:0000256" key="1">
    <source>
        <dbReference type="SAM" id="Phobius"/>
    </source>
</evidence>
<name>A0ABS0N265_9SPHN</name>
<comment type="caution">
    <text evidence="2">The sequence shown here is derived from an EMBL/GenBank/DDBJ whole genome shotgun (WGS) entry which is preliminary data.</text>
</comment>
<accession>A0ABS0N265</accession>
<keyword evidence="1" id="KW-1133">Transmembrane helix</keyword>
<organism evidence="2 3">
    <name type="scientific">Aurantiacibacter sediminis</name>
    <dbReference type="NCBI Taxonomy" id="2793064"/>
    <lineage>
        <taxon>Bacteria</taxon>
        <taxon>Pseudomonadati</taxon>
        <taxon>Pseudomonadota</taxon>
        <taxon>Alphaproteobacteria</taxon>
        <taxon>Sphingomonadales</taxon>
        <taxon>Erythrobacteraceae</taxon>
        <taxon>Aurantiacibacter</taxon>
    </lineage>
</organism>
<dbReference type="InterPro" id="IPR046659">
    <property type="entry name" value="DUF6768"/>
</dbReference>
<keyword evidence="1" id="KW-0812">Transmembrane</keyword>
<dbReference type="Proteomes" id="UP000602442">
    <property type="component" value="Unassembled WGS sequence"/>
</dbReference>
<gene>
    <name evidence="2" type="ORF">I5L03_05605</name>
</gene>
<sequence>MTDIDDRIRDVLDADDKKFLSELEASDRGLWRQIGDSMSGPMGGWTKLVFGLSIVFGALFLFCIYMVVTTHHQFEHLMWAIAALTVLVFQGFIKQWLFSRMNMLNVLREIKRLQVQVAMLREERGE</sequence>
<dbReference type="RefSeq" id="WP_197920783.1">
    <property type="nucleotide sequence ID" value="NZ_CAWPTA010000007.1"/>
</dbReference>
<feature type="transmembrane region" description="Helical" evidence="1">
    <location>
        <begin position="48"/>
        <end position="68"/>
    </location>
</feature>
<evidence type="ECO:0000313" key="3">
    <source>
        <dbReference type="Proteomes" id="UP000602442"/>
    </source>
</evidence>
<reference evidence="2 3" key="1">
    <citation type="submission" date="2020-11" db="EMBL/GenBank/DDBJ databases">
        <title>Erythrobacter sediminis sp. nov., a marine bacterium from a tidal flat of Garorim Bay.</title>
        <authorList>
            <person name="Kim D."/>
            <person name="Yoo Y."/>
            <person name="Kim J.-J."/>
        </authorList>
    </citation>
    <scope>NUCLEOTIDE SEQUENCE [LARGE SCALE GENOMIC DNA]</scope>
    <source>
        <strain evidence="2 3">JGD-13</strain>
    </source>
</reference>
<protein>
    <submittedName>
        <fullName evidence="2">Uncharacterized protein</fullName>
    </submittedName>
</protein>